<keyword evidence="7" id="KW-0456">Lyase</keyword>
<evidence type="ECO:0000313" key="8">
    <source>
        <dbReference type="Proteomes" id="UP001193501"/>
    </source>
</evidence>
<dbReference type="NCBIfam" id="NF006008">
    <property type="entry name" value="PRK08139.1"/>
    <property type="match status" value="1"/>
</dbReference>
<comment type="similarity">
    <text evidence="1">Belongs to the enoyl-CoA hydratase/isomerase family.</text>
</comment>
<dbReference type="AlphaFoldDB" id="A0AAE4YD81"/>
<dbReference type="Proteomes" id="UP001193501">
    <property type="component" value="Unassembled WGS sequence"/>
</dbReference>
<dbReference type="RefSeq" id="WP_168776323.1">
    <property type="nucleotide sequence ID" value="NZ_JAABNR010000025.1"/>
</dbReference>
<dbReference type="InterPro" id="IPR029045">
    <property type="entry name" value="ClpP/crotonase-like_dom_sf"/>
</dbReference>
<organism evidence="7 8">
    <name type="scientific">Stagnihabitans tardus</name>
    <dbReference type="NCBI Taxonomy" id="2699202"/>
    <lineage>
        <taxon>Bacteria</taxon>
        <taxon>Pseudomonadati</taxon>
        <taxon>Pseudomonadota</taxon>
        <taxon>Alphaproteobacteria</taxon>
        <taxon>Rhodobacterales</taxon>
        <taxon>Paracoccaceae</taxon>
        <taxon>Stagnihabitans</taxon>
    </lineage>
</organism>
<dbReference type="InterPro" id="IPR001753">
    <property type="entry name" value="Enoyl-CoA_hydra/iso"/>
</dbReference>
<dbReference type="CDD" id="cd06558">
    <property type="entry name" value="crotonase-like"/>
    <property type="match status" value="1"/>
</dbReference>
<keyword evidence="3" id="KW-0809">Transit peptide</keyword>
<dbReference type="GO" id="GO:0016836">
    <property type="term" value="F:hydro-lyase activity"/>
    <property type="evidence" value="ECO:0007669"/>
    <property type="project" value="TreeGrafter"/>
</dbReference>
<evidence type="ECO:0000256" key="5">
    <source>
        <dbReference type="ARBA" id="ARBA00037410"/>
    </source>
</evidence>
<keyword evidence="4" id="KW-0443">Lipid metabolism</keyword>
<protein>
    <recommendedName>
        <fullName evidence="6">Enoyl-CoA hydratase domain-containing protein 3, mitochondrial</fullName>
    </recommendedName>
</protein>
<sequence>MIGVSHHGAITRITLQNGAKLNPLSSQMLQALTDAVEAFASSDARVLVIAAEGKAFCAGHDLREIQGFRADPDGGAARMTALFTQCSRLMHRIATLPKPVIAEVQGIATAAGCQLAASCDFVVAADHARFGVNGINIGLFCSTPIVALSRKIPPSAAYELAATGDFLDAARAQSLGLVTRVTVPEDLTAATMALAEKLATKLPSALAIGKRVFAAQAGLALDQAYAAATPLMVENLMNADTDEGLQAFIEKRQPRW</sequence>
<gene>
    <name evidence="7" type="ORF">GV832_18190</name>
</gene>
<reference evidence="7" key="1">
    <citation type="submission" date="2020-01" db="EMBL/GenBank/DDBJ databases">
        <authorList>
            <person name="Chen W.-M."/>
        </authorList>
    </citation>
    <scope>NUCLEOTIDE SEQUENCE</scope>
    <source>
        <strain evidence="7">CYK-10</strain>
    </source>
</reference>
<dbReference type="Gene3D" id="1.10.12.10">
    <property type="entry name" value="Lyase 2-enoyl-coa Hydratase, Chain A, domain 2"/>
    <property type="match status" value="1"/>
</dbReference>
<evidence type="ECO:0000256" key="3">
    <source>
        <dbReference type="ARBA" id="ARBA00022946"/>
    </source>
</evidence>
<evidence type="ECO:0000256" key="1">
    <source>
        <dbReference type="ARBA" id="ARBA00005254"/>
    </source>
</evidence>
<dbReference type="Pfam" id="PF00378">
    <property type="entry name" value="ECH_1"/>
    <property type="match status" value="1"/>
</dbReference>
<dbReference type="Gene3D" id="3.90.226.10">
    <property type="entry name" value="2-enoyl-CoA Hydratase, Chain A, domain 1"/>
    <property type="match status" value="1"/>
</dbReference>
<comment type="caution">
    <text evidence="7">The sequence shown here is derived from an EMBL/GenBank/DDBJ whole genome shotgun (WGS) entry which is preliminary data.</text>
</comment>
<accession>A0AAE4YD81</accession>
<keyword evidence="2" id="KW-0276">Fatty acid metabolism</keyword>
<dbReference type="InterPro" id="IPR052377">
    <property type="entry name" value="Mitochondrial_ECH-domain"/>
</dbReference>
<evidence type="ECO:0000313" key="7">
    <source>
        <dbReference type="EMBL" id="NBZ89522.1"/>
    </source>
</evidence>
<dbReference type="GO" id="GO:0006631">
    <property type="term" value="P:fatty acid metabolic process"/>
    <property type="evidence" value="ECO:0007669"/>
    <property type="project" value="UniProtKB-KW"/>
</dbReference>
<dbReference type="SUPFAM" id="SSF52096">
    <property type="entry name" value="ClpP/crotonase"/>
    <property type="match status" value="1"/>
</dbReference>
<comment type="function">
    <text evidence="5">May play a role in fatty acid biosynthesis and insulin sensitivity.</text>
</comment>
<dbReference type="EMBL" id="JAABNR010000025">
    <property type="protein sequence ID" value="NBZ89522.1"/>
    <property type="molecule type" value="Genomic_DNA"/>
</dbReference>
<dbReference type="InterPro" id="IPR014748">
    <property type="entry name" value="Enoyl-CoA_hydra_C"/>
</dbReference>
<proteinExistence type="inferred from homology"/>
<evidence type="ECO:0000256" key="6">
    <source>
        <dbReference type="ARBA" id="ARBA00040545"/>
    </source>
</evidence>
<dbReference type="PANTHER" id="PTHR43602">
    <property type="match status" value="1"/>
</dbReference>
<evidence type="ECO:0000256" key="4">
    <source>
        <dbReference type="ARBA" id="ARBA00023098"/>
    </source>
</evidence>
<dbReference type="PANTHER" id="PTHR43602:SF1">
    <property type="entry name" value="ENOYL-COA HYDRATASE DOMAIN-CONTAINING PROTEIN 3, MITOCHONDRIAL"/>
    <property type="match status" value="1"/>
</dbReference>
<name>A0AAE4YD81_9RHOB</name>
<evidence type="ECO:0000256" key="2">
    <source>
        <dbReference type="ARBA" id="ARBA00022832"/>
    </source>
</evidence>
<keyword evidence="8" id="KW-1185">Reference proteome</keyword>